<evidence type="ECO:0000256" key="1">
    <source>
        <dbReference type="SAM" id="Phobius"/>
    </source>
</evidence>
<feature type="transmembrane region" description="Helical" evidence="1">
    <location>
        <begin position="43"/>
        <end position="62"/>
    </location>
</feature>
<protein>
    <submittedName>
        <fullName evidence="2">Uncharacterized protein</fullName>
    </submittedName>
</protein>
<dbReference type="Proteomes" id="UP000269669">
    <property type="component" value="Unassembled WGS sequence"/>
</dbReference>
<gene>
    <name evidence="2" type="ORF">EDE15_3793</name>
</gene>
<keyword evidence="3" id="KW-1185">Reference proteome</keyword>
<dbReference type="OrthoDB" id="765463at2"/>
<feature type="transmembrane region" description="Helical" evidence="1">
    <location>
        <begin position="17"/>
        <end position="37"/>
    </location>
</feature>
<organism evidence="2 3">
    <name type="scientific">Edaphobacter aggregans</name>
    <dbReference type="NCBI Taxonomy" id="570835"/>
    <lineage>
        <taxon>Bacteria</taxon>
        <taxon>Pseudomonadati</taxon>
        <taxon>Acidobacteriota</taxon>
        <taxon>Terriglobia</taxon>
        <taxon>Terriglobales</taxon>
        <taxon>Acidobacteriaceae</taxon>
        <taxon>Edaphobacter</taxon>
    </lineage>
</organism>
<proteinExistence type="predicted"/>
<reference evidence="2 3" key="1">
    <citation type="submission" date="2018-12" db="EMBL/GenBank/DDBJ databases">
        <title>Sequencing of bacterial isolates from soil warming experiment in Harvard Forest, Massachusetts, USA.</title>
        <authorList>
            <person name="Deangelis K."/>
        </authorList>
    </citation>
    <scope>NUCLEOTIDE SEQUENCE [LARGE SCALE GENOMIC DNA]</scope>
    <source>
        <strain evidence="2 3">EB153</strain>
    </source>
</reference>
<sequence length="146" mass="16865">MPAPQNFKNHGRVDPPFHFFVLPVLGFNFFISIYLIIHHWPEHRALLLWWIVVSAALLVLALKTRINDLKVQDRIIRLEENLRLSSLLSSADLAHISELDIKQIIALRFACDSELPGLVHKTITQGLEPKAIKQNITNWRADNYRV</sequence>
<evidence type="ECO:0000313" key="3">
    <source>
        <dbReference type="Proteomes" id="UP000269669"/>
    </source>
</evidence>
<dbReference type="EMBL" id="RSDW01000001">
    <property type="protein sequence ID" value="RSL18234.1"/>
    <property type="molecule type" value="Genomic_DNA"/>
</dbReference>
<dbReference type="RefSeq" id="WP_125486622.1">
    <property type="nucleotide sequence ID" value="NZ_RSDW01000001.1"/>
</dbReference>
<keyword evidence="1" id="KW-0472">Membrane</keyword>
<evidence type="ECO:0000313" key="2">
    <source>
        <dbReference type="EMBL" id="RSL18234.1"/>
    </source>
</evidence>
<keyword evidence="1" id="KW-1133">Transmembrane helix</keyword>
<comment type="caution">
    <text evidence="2">The sequence shown here is derived from an EMBL/GenBank/DDBJ whole genome shotgun (WGS) entry which is preliminary data.</text>
</comment>
<dbReference type="Pfam" id="PF20136">
    <property type="entry name" value="DUF6526"/>
    <property type="match status" value="1"/>
</dbReference>
<accession>A0A428MMU5</accession>
<name>A0A428MMU5_9BACT</name>
<dbReference type="InterPro" id="IPR045385">
    <property type="entry name" value="DUF6526"/>
</dbReference>
<keyword evidence="1" id="KW-0812">Transmembrane</keyword>
<dbReference type="AlphaFoldDB" id="A0A428MMU5"/>